<comment type="caution">
    <text evidence="2">The sequence shown here is derived from an EMBL/GenBank/DDBJ whole genome shotgun (WGS) entry which is preliminary data.</text>
</comment>
<evidence type="ECO:0000313" key="2">
    <source>
        <dbReference type="EMBL" id="GJE91184.1"/>
    </source>
</evidence>
<gene>
    <name evidence="2" type="ORF">PsYK624_073330</name>
</gene>
<name>A0A9P3GB85_9APHY</name>
<reference evidence="2 3" key="1">
    <citation type="submission" date="2021-08" db="EMBL/GenBank/DDBJ databases">
        <title>Draft Genome Sequence of Phanerochaete sordida strain YK-624.</title>
        <authorList>
            <person name="Mori T."/>
            <person name="Dohra H."/>
            <person name="Suzuki T."/>
            <person name="Kawagishi H."/>
            <person name="Hirai H."/>
        </authorList>
    </citation>
    <scope>NUCLEOTIDE SEQUENCE [LARGE SCALE GENOMIC DNA]</scope>
    <source>
        <strain evidence="2 3">YK-624</strain>
    </source>
</reference>
<feature type="region of interest" description="Disordered" evidence="1">
    <location>
        <begin position="1415"/>
        <end position="1597"/>
    </location>
</feature>
<evidence type="ECO:0008006" key="4">
    <source>
        <dbReference type="Google" id="ProtNLM"/>
    </source>
</evidence>
<dbReference type="OrthoDB" id="2122982at2759"/>
<feature type="compositionally biased region" description="Polar residues" evidence="1">
    <location>
        <begin position="1159"/>
        <end position="1173"/>
    </location>
</feature>
<feature type="compositionally biased region" description="Low complexity" evidence="1">
    <location>
        <begin position="1438"/>
        <end position="1451"/>
    </location>
</feature>
<proteinExistence type="predicted"/>
<feature type="compositionally biased region" description="Polar residues" evidence="1">
    <location>
        <begin position="1061"/>
        <end position="1073"/>
    </location>
</feature>
<evidence type="ECO:0000313" key="3">
    <source>
        <dbReference type="Proteomes" id="UP000703269"/>
    </source>
</evidence>
<feature type="region of interest" description="Disordered" evidence="1">
    <location>
        <begin position="1111"/>
        <end position="1264"/>
    </location>
</feature>
<feature type="compositionally biased region" description="Pro residues" evidence="1">
    <location>
        <begin position="1468"/>
        <end position="1483"/>
    </location>
</feature>
<feature type="compositionally biased region" description="Basic and acidic residues" evidence="1">
    <location>
        <begin position="1144"/>
        <end position="1153"/>
    </location>
</feature>
<dbReference type="InterPro" id="IPR018247">
    <property type="entry name" value="EF_Hand_1_Ca_BS"/>
</dbReference>
<feature type="compositionally biased region" description="Basic and acidic residues" evidence="1">
    <location>
        <begin position="1541"/>
        <end position="1555"/>
    </location>
</feature>
<feature type="region of interest" description="Disordered" evidence="1">
    <location>
        <begin position="1057"/>
        <end position="1081"/>
    </location>
</feature>
<feature type="compositionally biased region" description="Polar residues" evidence="1">
    <location>
        <begin position="1252"/>
        <end position="1264"/>
    </location>
</feature>
<evidence type="ECO:0000256" key="1">
    <source>
        <dbReference type="SAM" id="MobiDB-lite"/>
    </source>
</evidence>
<feature type="compositionally biased region" description="Polar residues" evidence="1">
    <location>
        <begin position="1115"/>
        <end position="1137"/>
    </location>
</feature>
<feature type="compositionally biased region" description="Low complexity" evidence="1">
    <location>
        <begin position="1556"/>
        <end position="1569"/>
    </location>
</feature>
<dbReference type="PROSITE" id="PS00018">
    <property type="entry name" value="EF_HAND_1"/>
    <property type="match status" value="1"/>
</dbReference>
<dbReference type="Proteomes" id="UP000703269">
    <property type="component" value="Unassembled WGS sequence"/>
</dbReference>
<protein>
    <recommendedName>
        <fullName evidence="4">EF-hand domain-containing protein</fullName>
    </recommendedName>
</protein>
<feature type="region of interest" description="Disordered" evidence="1">
    <location>
        <begin position="1019"/>
        <end position="1039"/>
    </location>
</feature>
<dbReference type="EMBL" id="BPQB01000020">
    <property type="protein sequence ID" value="GJE91184.1"/>
    <property type="molecule type" value="Genomic_DNA"/>
</dbReference>
<organism evidence="2 3">
    <name type="scientific">Phanerochaete sordida</name>
    <dbReference type="NCBI Taxonomy" id="48140"/>
    <lineage>
        <taxon>Eukaryota</taxon>
        <taxon>Fungi</taxon>
        <taxon>Dikarya</taxon>
        <taxon>Basidiomycota</taxon>
        <taxon>Agaricomycotina</taxon>
        <taxon>Agaricomycetes</taxon>
        <taxon>Polyporales</taxon>
        <taxon>Phanerochaetaceae</taxon>
        <taxon>Phanerochaete</taxon>
    </lineage>
</organism>
<accession>A0A9P3GB85</accession>
<keyword evidence="3" id="KW-1185">Reference proteome</keyword>
<sequence>MEDTSYEITSAQVALDSLATNISASRPKLENLVTRTDGTVDGFENAAQSDLVAQLGGIVKFTADNVHVNLQTLVDALDVVSTIHPFVAVAAIAFKAAIKMEVTRRMNDQRMLQLHANMCNMMHTVAWLGDFERQYIKGQETIDLEDRVGKCMTDIAADIRECTKSCILYQSRVLIARVLSGSQWEKKLSDFSARFYDHETKIDRLMSQISALKSSRSYAKLVDVDQKVDQVLLFASLRPQEDRKLQEFVEDHGGLDVVLKDESLRGELEGLIEENETSREDRLASAISDELGQDFQSTMQKLFNENQQTFDEHFRTHWDTLLVTLREENVGGKFRKELQDDDIRTLWTDMGWGGQVPADTLVLQLLRFAAEQLRPLQNASALHSNADSWAKYYLAREWKQGLLEAIDFDGSGSVNIEEMNTFSALRPQDSEIWSLPHWLAYWTVGRLLVMKRYYSTISEQLDRIRAISARALPVNRAFIQKLLGEGVFYACDCILAGVHGATKGRTSGEAEAAELIFEKFKGRVHSEEHQLRQLLQSVNYELDTCTIPLVVGHRRVDTTVLPLLYLLLEQTIKVIHQASTAALDRQQVLGLRASLWTLLRISYQRVEARRDMLITKSYNEAAIKRDIKAFALGLYYYVYCYDELANSSYLREQMKRYPDYITADFAGHRVKEIWCSSPGSLGTAWTYADIQEIVTNPAHDMHHFLHLCVEQGVMSRDGEPIDVFMKMARQAISKATRRGVLSAHTTSSGSPSHRISSDLARTELLARMDRVSRQTPADMLQLCCALVDNIIRRQIVHSPVKCDSCKKRTIHMTRLVCLICIDDSDEAASQRGRTTDYCTRCLFDKLQLRCSVSEHEQHSFLQVRRFTYNKWDHTFLTEARSRWEEQVLLCGYGDLWKPVTNPRRTRRRQTGSALICQSCQGPVGSSFWFCLDCRAGRVYVCHRCNADDKQINLHLLEDMFAEQLSESKSSEHETGDLHRWWHSLILVVNPRAGDSEALPPTSQVRQTTLADLAEQPFAGPNTSGHSWFPEPGQSLSEPSSDPIFNRALTATPTLIMASPERQPSLSVEPTQVPGSPDARHAHEDYMRTTSPAAFRSYSRAVDQQSFVAEGGLRSASPSAPGQFSSGRQPTRSWSISSAAPVIPEDGRSRDDSHPILPPSRSSTFAARSPSPGQQPGAHRYPSVSSEYLRRPVSPYQAHGQPSQAHPSPAARQPQDTASHMGYSAPWQDSGYVAPVIPSIDPNPPPSPLSSPHQRYSSASSDNASTLVNEPAFSLDARLRAMESSITERVERTSQQYYQRVENIAQETRTMVRRLLDYRDQDLYTPAPPAPRPPAPMPAPVQGFVPYTHQAAAPLYSGPAGSHEIAPHEWEMRMNHAMEIIRQLEFRTAALEHQLANMRPDNDRSSDIDIVIEPPSCADSDEFESPEPTWGMLDPDPDPWSAPQQPAAPASPTGNDGTELYQYQYPEPVIIPPVPPPVAPPAPLPVILESPNEEEAQSPDEPSLVSPVDDRGSENPGEPTEVAETTVPVAPSPEEPSLASPVDDRGDGHPEEHTEVTETTVSPTSSPSSVRPNFWTRVGQRFQTRSRPLQGAPRTTDC</sequence>